<comment type="caution">
    <text evidence="2">The sequence shown here is derived from an EMBL/GenBank/DDBJ whole genome shotgun (WGS) entry which is preliminary data.</text>
</comment>
<organism evidence="2 3">
    <name type="scientific">Rhizoclosmatium globosum</name>
    <dbReference type="NCBI Taxonomy" id="329046"/>
    <lineage>
        <taxon>Eukaryota</taxon>
        <taxon>Fungi</taxon>
        <taxon>Fungi incertae sedis</taxon>
        <taxon>Chytridiomycota</taxon>
        <taxon>Chytridiomycota incertae sedis</taxon>
        <taxon>Chytridiomycetes</taxon>
        <taxon>Chytridiales</taxon>
        <taxon>Chytriomycetaceae</taxon>
        <taxon>Rhizoclosmatium</taxon>
    </lineage>
</organism>
<keyword evidence="3" id="KW-1185">Reference proteome</keyword>
<dbReference type="AlphaFoldDB" id="A0A1Y2AXG8"/>
<accession>A0A1Y2AXG8</accession>
<evidence type="ECO:0000313" key="2">
    <source>
        <dbReference type="EMBL" id="ORY27261.1"/>
    </source>
</evidence>
<proteinExistence type="predicted"/>
<evidence type="ECO:0000256" key="1">
    <source>
        <dbReference type="SAM" id="MobiDB-lite"/>
    </source>
</evidence>
<protein>
    <submittedName>
        <fullName evidence="2">Uncharacterized protein</fullName>
    </submittedName>
</protein>
<sequence>MNIEHTFVKDGEQNFITRVAALETKFAPFSDQINESSTLDNNASSPINTAPSDSSVTINELYARIVFLEVVASRIENFNTATEAVNYETSLLNSCMEEESVASSIPTAPSAEEIDTFTHQSTQRTAAQNVNQTLSPQTQTSTILETDSTAAVALGNGGLQALRTDTTSSKWLSVVLESNTASDYSEVPQVHPIQPHNTALSTDNTMSGCHFQMPSEAVLYLNFLSSCDGSTLRCAALKISCDGSSAFFEEFSTMLNGSALQLLKFWMVEAILEREYSLALEIVLIFGRMMIEAEVIMRMKLGETIARLVQVCQTEAEDDLKKASLNLMRSWNQLLAEGITKRFVATPSSQTQPKVKFATKLSETRIYYSENIVSERTSDGTDEASPCFEWTSARGCRRGKFYLFSLYSHKICCFPIIYLLIHKNKQRKKVLDDLKKKPTHRLSPRRSFKGGKQEKEGRANKETRYDPNKETLPIQELARFIPRYATNNISLKGYWTRRSWGITQLSPRVRIKTPPATVKQHKERRLESQERNANKEGACLLVLAVRLGVRFMVNEVKPIVLFYAVRLR</sequence>
<dbReference type="Proteomes" id="UP000193642">
    <property type="component" value="Unassembled WGS sequence"/>
</dbReference>
<evidence type="ECO:0000313" key="3">
    <source>
        <dbReference type="Proteomes" id="UP000193642"/>
    </source>
</evidence>
<dbReference type="EMBL" id="MCGO01000103">
    <property type="protein sequence ID" value="ORY27261.1"/>
    <property type="molecule type" value="Genomic_DNA"/>
</dbReference>
<name>A0A1Y2AXG8_9FUNG</name>
<feature type="compositionally biased region" description="Basic and acidic residues" evidence="1">
    <location>
        <begin position="451"/>
        <end position="466"/>
    </location>
</feature>
<reference evidence="2 3" key="1">
    <citation type="submission" date="2016-07" db="EMBL/GenBank/DDBJ databases">
        <title>Pervasive Adenine N6-methylation of Active Genes in Fungi.</title>
        <authorList>
            <consortium name="DOE Joint Genome Institute"/>
            <person name="Mondo S.J."/>
            <person name="Dannebaum R.O."/>
            <person name="Kuo R.C."/>
            <person name="Labutti K."/>
            <person name="Haridas S."/>
            <person name="Kuo A."/>
            <person name="Salamov A."/>
            <person name="Ahrendt S.R."/>
            <person name="Lipzen A."/>
            <person name="Sullivan W."/>
            <person name="Andreopoulos W.B."/>
            <person name="Clum A."/>
            <person name="Lindquist E."/>
            <person name="Daum C."/>
            <person name="Ramamoorthy G.K."/>
            <person name="Gryganskyi A."/>
            <person name="Culley D."/>
            <person name="Magnuson J.K."/>
            <person name="James T.Y."/>
            <person name="O'Malley M.A."/>
            <person name="Stajich J.E."/>
            <person name="Spatafora J.W."/>
            <person name="Visel A."/>
            <person name="Grigoriev I.V."/>
        </authorList>
    </citation>
    <scope>NUCLEOTIDE SEQUENCE [LARGE SCALE GENOMIC DNA]</scope>
    <source>
        <strain evidence="2 3">JEL800</strain>
    </source>
</reference>
<feature type="region of interest" description="Disordered" evidence="1">
    <location>
        <begin position="432"/>
        <end position="466"/>
    </location>
</feature>
<gene>
    <name evidence="2" type="ORF">BCR33DRAFT_773233</name>
</gene>
<feature type="compositionally biased region" description="Basic residues" evidence="1">
    <location>
        <begin position="437"/>
        <end position="449"/>
    </location>
</feature>